<evidence type="ECO:0000256" key="1">
    <source>
        <dbReference type="SAM" id="MobiDB-lite"/>
    </source>
</evidence>
<organism evidence="2 3">
    <name type="scientific">Gossypium arboreum</name>
    <name type="common">Tree cotton</name>
    <name type="synonym">Gossypium nanking</name>
    <dbReference type="NCBI Taxonomy" id="29729"/>
    <lineage>
        <taxon>Eukaryota</taxon>
        <taxon>Viridiplantae</taxon>
        <taxon>Streptophyta</taxon>
        <taxon>Embryophyta</taxon>
        <taxon>Tracheophyta</taxon>
        <taxon>Spermatophyta</taxon>
        <taxon>Magnoliopsida</taxon>
        <taxon>eudicotyledons</taxon>
        <taxon>Gunneridae</taxon>
        <taxon>Pentapetalae</taxon>
        <taxon>rosids</taxon>
        <taxon>malvids</taxon>
        <taxon>Malvales</taxon>
        <taxon>Malvaceae</taxon>
        <taxon>Malvoideae</taxon>
        <taxon>Gossypium</taxon>
    </lineage>
</organism>
<feature type="compositionally biased region" description="Acidic residues" evidence="1">
    <location>
        <begin position="84"/>
        <end position="101"/>
    </location>
</feature>
<dbReference type="Proteomes" id="UP001358586">
    <property type="component" value="Chromosome 12"/>
</dbReference>
<evidence type="ECO:0000313" key="3">
    <source>
        <dbReference type="Proteomes" id="UP001358586"/>
    </source>
</evidence>
<gene>
    <name evidence="2" type="ORF">PVK06_042985</name>
</gene>
<feature type="compositionally biased region" description="Acidic residues" evidence="1">
    <location>
        <begin position="63"/>
        <end position="72"/>
    </location>
</feature>
<protein>
    <submittedName>
        <fullName evidence="2">Uncharacterized protein</fullName>
    </submittedName>
</protein>
<proteinExistence type="predicted"/>
<name>A0ABR0MMN4_GOSAR</name>
<dbReference type="EMBL" id="JARKNE010000012">
    <property type="protein sequence ID" value="KAK5775117.1"/>
    <property type="molecule type" value="Genomic_DNA"/>
</dbReference>
<sequence>MRHQNAPIQLFVELVDVESAEDLTPLREKHGVQDPCIVVLISYVDSQSIVRGFGVDLNAAPETDADVDDGYDSSDPFDHKVDCDGDPNIDEVSDDIDDEGTNDDRNVNTSSVGNLIRRIVIHNDFGAHTLLINLDAAHVAKFPEYPDILPVQRLAIDSEHEELFVGQTFEIKEDCAFFIKRYSMNVSMYYKVIVSKLALYIRECWRSTEVCN</sequence>
<feature type="region of interest" description="Disordered" evidence="1">
    <location>
        <begin position="61"/>
        <end position="105"/>
    </location>
</feature>
<comment type="caution">
    <text evidence="2">The sequence shown here is derived from an EMBL/GenBank/DDBJ whole genome shotgun (WGS) entry which is preliminary data.</text>
</comment>
<evidence type="ECO:0000313" key="2">
    <source>
        <dbReference type="EMBL" id="KAK5775117.1"/>
    </source>
</evidence>
<accession>A0ABR0MMN4</accession>
<keyword evidence="3" id="KW-1185">Reference proteome</keyword>
<reference evidence="2 3" key="1">
    <citation type="submission" date="2023-03" db="EMBL/GenBank/DDBJ databases">
        <title>WGS of Gossypium arboreum.</title>
        <authorList>
            <person name="Yu D."/>
        </authorList>
    </citation>
    <scope>NUCLEOTIDE SEQUENCE [LARGE SCALE GENOMIC DNA]</scope>
    <source>
        <tissue evidence="2">Leaf</tissue>
    </source>
</reference>